<evidence type="ECO:0000313" key="1">
    <source>
        <dbReference type="EMBL" id="CAD8185989.1"/>
    </source>
</evidence>
<name>A0A8S1WD20_9CILI</name>
<dbReference type="Proteomes" id="UP000689195">
    <property type="component" value="Unassembled WGS sequence"/>
</dbReference>
<dbReference type="EMBL" id="CAJJDO010000086">
    <property type="protein sequence ID" value="CAD8185989.1"/>
    <property type="molecule type" value="Genomic_DNA"/>
</dbReference>
<gene>
    <name evidence="1" type="ORF">PPENT_87.1.T0860103</name>
</gene>
<evidence type="ECO:0000313" key="2">
    <source>
        <dbReference type="Proteomes" id="UP000689195"/>
    </source>
</evidence>
<reference evidence="1" key="1">
    <citation type="submission" date="2021-01" db="EMBL/GenBank/DDBJ databases">
        <authorList>
            <consortium name="Genoscope - CEA"/>
            <person name="William W."/>
        </authorList>
    </citation>
    <scope>NUCLEOTIDE SEQUENCE</scope>
</reference>
<dbReference type="AlphaFoldDB" id="A0A8S1WD20"/>
<accession>A0A8S1WD20</accession>
<protein>
    <submittedName>
        <fullName evidence="1">Uncharacterized protein</fullName>
    </submittedName>
</protein>
<sequence>MLQVRWIINQKLCTVYNSRPYKLLDSANLLDSLLVYNLDKQFQVLLIY</sequence>
<comment type="caution">
    <text evidence="1">The sequence shown here is derived from an EMBL/GenBank/DDBJ whole genome shotgun (WGS) entry which is preliminary data.</text>
</comment>
<keyword evidence="2" id="KW-1185">Reference proteome</keyword>
<organism evidence="1 2">
    <name type="scientific">Paramecium pentaurelia</name>
    <dbReference type="NCBI Taxonomy" id="43138"/>
    <lineage>
        <taxon>Eukaryota</taxon>
        <taxon>Sar</taxon>
        <taxon>Alveolata</taxon>
        <taxon>Ciliophora</taxon>
        <taxon>Intramacronucleata</taxon>
        <taxon>Oligohymenophorea</taxon>
        <taxon>Peniculida</taxon>
        <taxon>Parameciidae</taxon>
        <taxon>Paramecium</taxon>
    </lineage>
</organism>
<proteinExistence type="predicted"/>